<feature type="region of interest" description="Disordered" evidence="4">
    <location>
        <begin position="344"/>
        <end position="384"/>
    </location>
</feature>
<evidence type="ECO:0000256" key="1">
    <source>
        <dbReference type="ARBA" id="ARBA00023125"/>
    </source>
</evidence>
<dbReference type="PROSITE" id="PS50118">
    <property type="entry name" value="HMG_BOX_2"/>
    <property type="match status" value="1"/>
</dbReference>
<dbReference type="InterPro" id="IPR036910">
    <property type="entry name" value="HMG_box_dom_sf"/>
</dbReference>
<dbReference type="SMART" id="SM00398">
    <property type="entry name" value="HMG"/>
    <property type="match status" value="1"/>
</dbReference>
<dbReference type="SUPFAM" id="SSF47095">
    <property type="entry name" value="HMG-box"/>
    <property type="match status" value="1"/>
</dbReference>
<evidence type="ECO:0000256" key="4">
    <source>
        <dbReference type="SAM" id="MobiDB-lite"/>
    </source>
</evidence>
<evidence type="ECO:0000256" key="2">
    <source>
        <dbReference type="ARBA" id="ARBA00023242"/>
    </source>
</evidence>
<feature type="compositionally biased region" description="Basic and acidic residues" evidence="4">
    <location>
        <begin position="460"/>
        <end position="480"/>
    </location>
</feature>
<dbReference type="EMBL" id="BQKY01000014">
    <property type="protein sequence ID" value="GJN93379.1"/>
    <property type="molecule type" value="Genomic_DNA"/>
</dbReference>
<dbReference type="Proteomes" id="UP001342314">
    <property type="component" value="Unassembled WGS sequence"/>
</dbReference>
<feature type="compositionally biased region" description="Low complexity" evidence="4">
    <location>
        <begin position="113"/>
        <end position="132"/>
    </location>
</feature>
<dbReference type="InterPro" id="IPR009071">
    <property type="entry name" value="HMG_box_dom"/>
</dbReference>
<dbReference type="Pfam" id="PF00505">
    <property type="entry name" value="HMG_box"/>
    <property type="match status" value="1"/>
</dbReference>
<keyword evidence="1 3" id="KW-0238">DNA-binding</keyword>
<feature type="domain" description="HMG box" evidence="5">
    <location>
        <begin position="1"/>
        <end position="67"/>
    </location>
</feature>
<evidence type="ECO:0000313" key="7">
    <source>
        <dbReference type="Proteomes" id="UP001342314"/>
    </source>
</evidence>
<dbReference type="AlphaFoldDB" id="A0AAV5GVY8"/>
<keyword evidence="2 3" id="KW-0539">Nucleus</keyword>
<evidence type="ECO:0000256" key="3">
    <source>
        <dbReference type="PROSITE-ProRule" id="PRU00267"/>
    </source>
</evidence>
<sequence>MNAWLLFRTAQLRQMQHDQPDMRKSQGELSKIISEMWRNADPDVKQGYEDLAKQHKLEHQQMYPDYRYSPATKPKSSTRPKRTASTSSRSSRPDLRLSSSPSAHSMPFDEGDSAFFASASASPASSRRPSPRLGQLPTPATATWPIEGGEWSPDLPVYPQEQQSQDPRLLYEPYTASHLPVAGGLPASAPATMASFSSSLGLTISQPMPADAHTSYESTWQQDDSHYYPHISASTSTYTGYTASTQYLSPPATATYPSSAYDATAHYASDYSTNQSAYLEPAWQEQVAAPAPALISPTAQEHHHRASSGSTVLSRHSSVSYGESFPYENALTTSAMYGVVAPQPQRPHMTRRATTSWEESTTRGNSRSAVAGRGRSPSHPHLTIFSTRSAPTQYASLPVASVPVAPPPSLPHFHSATYEQQLSQSQEDEVYYSARRTDQVVPAEAPDFSRYRQASSSLEYFDRSPSDCRPADLRHPQAHH</sequence>
<dbReference type="GO" id="GO:0000981">
    <property type="term" value="F:DNA-binding transcription factor activity, RNA polymerase II-specific"/>
    <property type="evidence" value="ECO:0007669"/>
    <property type="project" value="TreeGrafter"/>
</dbReference>
<comment type="caution">
    <text evidence="6">The sequence shown here is derived from an EMBL/GenBank/DDBJ whole genome shotgun (WGS) entry which is preliminary data.</text>
</comment>
<proteinExistence type="predicted"/>
<feature type="region of interest" description="Disordered" evidence="4">
    <location>
        <begin position="58"/>
        <end position="155"/>
    </location>
</feature>
<dbReference type="PANTHER" id="PTHR45789">
    <property type="entry name" value="FI18025P1"/>
    <property type="match status" value="1"/>
</dbReference>
<dbReference type="InterPro" id="IPR051356">
    <property type="entry name" value="SOX/SOX-like_TF"/>
</dbReference>
<name>A0AAV5GVY8_9BASI</name>
<accession>A0AAV5GVY8</accession>
<keyword evidence="7" id="KW-1185">Reference proteome</keyword>
<evidence type="ECO:0000259" key="5">
    <source>
        <dbReference type="PROSITE" id="PS50118"/>
    </source>
</evidence>
<feature type="region of interest" description="Disordered" evidence="4">
    <location>
        <begin position="453"/>
        <end position="480"/>
    </location>
</feature>
<reference evidence="6 7" key="1">
    <citation type="submission" date="2021-12" db="EMBL/GenBank/DDBJ databases">
        <title>High titer production of polyol ester of fatty acids by Rhodotorula paludigena BS15 towards product separation-free biomass refinery.</title>
        <authorList>
            <person name="Mano J."/>
            <person name="Ono H."/>
            <person name="Tanaka T."/>
            <person name="Naito K."/>
            <person name="Sushida H."/>
            <person name="Ike M."/>
            <person name="Tokuyasu K."/>
            <person name="Kitaoka M."/>
        </authorList>
    </citation>
    <scope>NUCLEOTIDE SEQUENCE [LARGE SCALE GENOMIC DNA]</scope>
    <source>
        <strain evidence="6 7">BS15</strain>
    </source>
</reference>
<dbReference type="CDD" id="cd01389">
    <property type="entry name" value="HMG-box_ROX1-like"/>
    <property type="match status" value="1"/>
</dbReference>
<evidence type="ECO:0000313" key="6">
    <source>
        <dbReference type="EMBL" id="GJN93379.1"/>
    </source>
</evidence>
<dbReference type="PANTHER" id="PTHR45789:SF2">
    <property type="entry name" value="FI18025P1"/>
    <property type="match status" value="1"/>
</dbReference>
<protein>
    <recommendedName>
        <fullName evidence="5">HMG box domain-containing protein</fullName>
    </recommendedName>
</protein>
<feature type="DNA-binding region" description="HMG box" evidence="3">
    <location>
        <begin position="1"/>
        <end position="67"/>
    </location>
</feature>
<feature type="compositionally biased region" description="Polar residues" evidence="4">
    <location>
        <begin position="352"/>
        <end position="368"/>
    </location>
</feature>
<dbReference type="GO" id="GO:0005634">
    <property type="term" value="C:nucleus"/>
    <property type="evidence" value="ECO:0007669"/>
    <property type="project" value="UniProtKB-UniRule"/>
</dbReference>
<organism evidence="6 7">
    <name type="scientific">Rhodotorula paludigena</name>
    <dbReference type="NCBI Taxonomy" id="86838"/>
    <lineage>
        <taxon>Eukaryota</taxon>
        <taxon>Fungi</taxon>
        <taxon>Dikarya</taxon>
        <taxon>Basidiomycota</taxon>
        <taxon>Pucciniomycotina</taxon>
        <taxon>Microbotryomycetes</taxon>
        <taxon>Sporidiobolales</taxon>
        <taxon>Sporidiobolaceae</taxon>
        <taxon>Rhodotorula</taxon>
    </lineage>
</organism>
<dbReference type="GO" id="GO:0000978">
    <property type="term" value="F:RNA polymerase II cis-regulatory region sequence-specific DNA binding"/>
    <property type="evidence" value="ECO:0007669"/>
    <property type="project" value="TreeGrafter"/>
</dbReference>
<feature type="compositionally biased region" description="Low complexity" evidence="4">
    <location>
        <begin position="83"/>
        <end position="103"/>
    </location>
</feature>
<dbReference type="Gene3D" id="1.10.30.10">
    <property type="entry name" value="High mobility group box domain"/>
    <property type="match status" value="1"/>
</dbReference>
<gene>
    <name evidence="6" type="ORF">Rhopal_006433-T1</name>
</gene>